<dbReference type="Gene3D" id="3.40.50.2020">
    <property type="match status" value="2"/>
</dbReference>
<dbReference type="PANTHER" id="PTHR10210">
    <property type="entry name" value="RIBOSE-PHOSPHATE DIPHOSPHOKINASE FAMILY MEMBER"/>
    <property type="match status" value="1"/>
</dbReference>
<dbReference type="AlphaFoldDB" id="A0A660S5P6"/>
<evidence type="ECO:0000256" key="4">
    <source>
        <dbReference type="ARBA" id="ARBA00022727"/>
    </source>
</evidence>
<dbReference type="EC" id="2.7.6.1" evidence="12"/>
<keyword evidence="6 12" id="KW-0418">Kinase</keyword>
<dbReference type="EMBL" id="QNBC01000121">
    <property type="protein sequence ID" value="RKX64950.1"/>
    <property type="molecule type" value="Genomic_DNA"/>
</dbReference>
<dbReference type="GO" id="GO:0004749">
    <property type="term" value="F:ribose phosphate diphosphokinase activity"/>
    <property type="evidence" value="ECO:0007669"/>
    <property type="project" value="UniProtKB-UniRule"/>
</dbReference>
<dbReference type="NCBIfam" id="NF002320">
    <property type="entry name" value="PRK01259.1"/>
    <property type="match status" value="1"/>
</dbReference>
<evidence type="ECO:0000313" key="14">
    <source>
        <dbReference type="EMBL" id="RKX64950.1"/>
    </source>
</evidence>
<comment type="cofactor">
    <cofactor evidence="12">
        <name>Mg(2+)</name>
        <dbReference type="ChEBI" id="CHEBI:18420"/>
    </cofactor>
    <text evidence="12">Binds 2 Mg(2+) ions per subunit.</text>
</comment>
<feature type="binding site" evidence="12">
    <location>
        <position position="130"/>
    </location>
    <ligand>
        <name>Mg(2+)</name>
        <dbReference type="ChEBI" id="CHEBI:18420"/>
    </ligand>
</feature>
<keyword evidence="8 12" id="KW-0460">Magnesium</keyword>
<comment type="similarity">
    <text evidence="11 12">Belongs to the ribose-phosphate pyrophosphokinase family. Class I subfamily.</text>
</comment>
<comment type="caution">
    <text evidence="14">The sequence shown here is derived from an EMBL/GenBank/DDBJ whole genome shotgun (WGS) entry which is preliminary data.</text>
</comment>
<evidence type="ECO:0000256" key="3">
    <source>
        <dbReference type="ARBA" id="ARBA00022723"/>
    </source>
</evidence>
<dbReference type="NCBIfam" id="TIGR01251">
    <property type="entry name" value="ribP_PPkin"/>
    <property type="match status" value="1"/>
</dbReference>
<reference evidence="14 15" key="1">
    <citation type="submission" date="2018-06" db="EMBL/GenBank/DDBJ databases">
        <title>Extensive metabolic versatility and redundancy in microbially diverse, dynamic hydrothermal sediments.</title>
        <authorList>
            <person name="Dombrowski N."/>
            <person name="Teske A."/>
            <person name="Baker B.J."/>
        </authorList>
    </citation>
    <scope>NUCLEOTIDE SEQUENCE [LARGE SCALE GENOMIC DNA]</scope>
    <source>
        <strain evidence="14">B35_G9</strain>
    </source>
</reference>
<comment type="pathway">
    <text evidence="1 12">Metabolic intermediate biosynthesis; 5-phospho-alpha-D-ribose 1-diphosphate biosynthesis; 5-phospho-alpha-D-ribose 1-diphosphate from D-ribose 5-phosphate (route I): step 1/1.</text>
</comment>
<dbReference type="GO" id="GO:0006015">
    <property type="term" value="P:5-phosphoribose 1-diphosphate biosynthetic process"/>
    <property type="evidence" value="ECO:0007669"/>
    <property type="project" value="UniProtKB-UniRule"/>
</dbReference>
<dbReference type="InterPro" id="IPR005946">
    <property type="entry name" value="Rib-P_diPkinase"/>
</dbReference>
<dbReference type="GO" id="GO:0016301">
    <property type="term" value="F:kinase activity"/>
    <property type="evidence" value="ECO:0007669"/>
    <property type="project" value="UniProtKB-KW"/>
</dbReference>
<dbReference type="GO" id="GO:0000287">
    <property type="term" value="F:magnesium ion binding"/>
    <property type="evidence" value="ECO:0007669"/>
    <property type="project" value="UniProtKB-UniRule"/>
</dbReference>
<dbReference type="GO" id="GO:0002189">
    <property type="term" value="C:ribose phosphate diphosphokinase complex"/>
    <property type="evidence" value="ECO:0007669"/>
    <property type="project" value="TreeGrafter"/>
</dbReference>
<feature type="binding site" evidence="12">
    <location>
        <begin position="223"/>
        <end position="227"/>
    </location>
    <ligand>
        <name>D-ribose 5-phosphate</name>
        <dbReference type="ChEBI" id="CHEBI:78346"/>
    </ligand>
</feature>
<dbReference type="InterPro" id="IPR000836">
    <property type="entry name" value="PRTase_dom"/>
</dbReference>
<feature type="binding site" evidence="12">
    <location>
        <position position="219"/>
    </location>
    <ligand>
        <name>D-ribose 5-phosphate</name>
        <dbReference type="ChEBI" id="CHEBI:78346"/>
    </ligand>
</feature>
<evidence type="ECO:0000313" key="15">
    <source>
        <dbReference type="Proteomes" id="UP000282321"/>
    </source>
</evidence>
<dbReference type="SUPFAM" id="SSF53271">
    <property type="entry name" value="PRTase-like"/>
    <property type="match status" value="2"/>
</dbReference>
<evidence type="ECO:0000256" key="1">
    <source>
        <dbReference type="ARBA" id="ARBA00004996"/>
    </source>
</evidence>
<dbReference type="InterPro" id="IPR029057">
    <property type="entry name" value="PRTase-like"/>
</dbReference>
<keyword evidence="12" id="KW-0963">Cytoplasm</keyword>
<feature type="binding site" evidence="12">
    <location>
        <begin position="38"/>
        <end position="40"/>
    </location>
    <ligand>
        <name>ATP</name>
        <dbReference type="ChEBI" id="CHEBI:30616"/>
    </ligand>
</feature>
<feature type="active site" evidence="12">
    <location>
        <position position="193"/>
    </location>
</feature>
<dbReference type="InterPro" id="IPR029099">
    <property type="entry name" value="Pribosyltran_N"/>
</dbReference>
<dbReference type="Pfam" id="PF13793">
    <property type="entry name" value="Pribosyltran_N"/>
    <property type="match status" value="1"/>
</dbReference>
<dbReference type="InterPro" id="IPR037515">
    <property type="entry name" value="Rib-P_diPkinase_bac"/>
</dbReference>
<feature type="binding site" evidence="12">
    <location>
        <begin position="96"/>
        <end position="97"/>
    </location>
    <ligand>
        <name>ATP</name>
        <dbReference type="ChEBI" id="CHEBI:30616"/>
    </ligand>
</feature>
<protein>
    <recommendedName>
        <fullName evidence="12">Ribose-phosphate pyrophosphokinase</fullName>
        <shortName evidence="12">RPPK</shortName>
        <ecNumber evidence="12">2.7.6.1</ecNumber>
    </recommendedName>
    <alternativeName>
        <fullName evidence="12">5-phospho-D-ribosyl alpha-1-diphosphate synthase</fullName>
    </alternativeName>
    <alternativeName>
        <fullName evidence="12">Phosphoribosyl diphosphate synthase</fullName>
    </alternativeName>
    <alternativeName>
        <fullName evidence="12">Phosphoribosyl pyrophosphate synthase</fullName>
        <shortName evidence="12">P-Rib-PP synthase</shortName>
        <shortName evidence="12">PRPP synthase</shortName>
        <shortName evidence="12">PRPPase</shortName>
    </alternativeName>
</protein>
<comment type="function">
    <text evidence="10 12">Involved in the biosynthesis of the central metabolite phospho-alpha-D-ribosyl-1-pyrophosphate (PRPP) via the transfer of pyrophosphoryl group from ATP to 1-hydroxyl of ribose-5-phosphate (Rib-5-P).</text>
</comment>
<evidence type="ECO:0000256" key="2">
    <source>
        <dbReference type="ARBA" id="ARBA00022679"/>
    </source>
</evidence>
<dbReference type="GO" id="GO:0006164">
    <property type="term" value="P:purine nucleotide biosynthetic process"/>
    <property type="evidence" value="ECO:0007669"/>
    <property type="project" value="TreeGrafter"/>
</dbReference>
<feature type="domain" description="Ribose-phosphate pyrophosphokinase N-terminal" evidence="13">
    <location>
        <begin position="5"/>
        <end position="120"/>
    </location>
</feature>
<keyword evidence="7 12" id="KW-0067">ATP-binding</keyword>
<evidence type="ECO:0000256" key="5">
    <source>
        <dbReference type="ARBA" id="ARBA00022741"/>
    </source>
</evidence>
<evidence type="ECO:0000256" key="8">
    <source>
        <dbReference type="ARBA" id="ARBA00022842"/>
    </source>
</evidence>
<dbReference type="FunFam" id="3.40.50.2020:FF:000001">
    <property type="entry name" value="Ribose-phosphate pyrophosphokinase"/>
    <property type="match status" value="1"/>
</dbReference>
<comment type="subcellular location">
    <subcellularLocation>
        <location evidence="12">Cytoplasm</location>
    </subcellularLocation>
</comment>
<feature type="binding site" evidence="12">
    <location>
        <position position="195"/>
    </location>
    <ligand>
        <name>D-ribose 5-phosphate</name>
        <dbReference type="ChEBI" id="CHEBI:78346"/>
    </ligand>
</feature>
<dbReference type="SMART" id="SM01400">
    <property type="entry name" value="Pribosyltran_N"/>
    <property type="match status" value="1"/>
</dbReference>
<dbReference type="Pfam" id="PF14572">
    <property type="entry name" value="Pribosyl_synth"/>
    <property type="match status" value="1"/>
</dbReference>
<evidence type="ECO:0000259" key="13">
    <source>
        <dbReference type="Pfam" id="PF13793"/>
    </source>
</evidence>
<gene>
    <name evidence="12" type="primary">prs</name>
    <name evidence="14" type="ORF">DRP44_07385</name>
</gene>
<keyword evidence="3 12" id="KW-0479">Metal-binding</keyword>
<keyword evidence="2 12" id="KW-0808">Transferase</keyword>
<keyword evidence="5 12" id="KW-0547">Nucleotide-binding</keyword>
<evidence type="ECO:0000256" key="6">
    <source>
        <dbReference type="ARBA" id="ARBA00022777"/>
    </source>
</evidence>
<dbReference type="CDD" id="cd06223">
    <property type="entry name" value="PRTases_typeI"/>
    <property type="match status" value="1"/>
</dbReference>
<dbReference type="UniPathway" id="UPA00087">
    <property type="reaction ID" value="UER00172"/>
</dbReference>
<comment type="subunit">
    <text evidence="12">Homohexamer.</text>
</comment>
<dbReference type="GO" id="GO:0005524">
    <property type="term" value="F:ATP binding"/>
    <property type="evidence" value="ECO:0007669"/>
    <property type="project" value="UniProtKB-KW"/>
</dbReference>
<comment type="catalytic activity">
    <reaction evidence="9 12">
        <text>D-ribose 5-phosphate + ATP = 5-phospho-alpha-D-ribose 1-diphosphate + AMP + H(+)</text>
        <dbReference type="Rhea" id="RHEA:15609"/>
        <dbReference type="ChEBI" id="CHEBI:15378"/>
        <dbReference type="ChEBI" id="CHEBI:30616"/>
        <dbReference type="ChEBI" id="CHEBI:58017"/>
        <dbReference type="ChEBI" id="CHEBI:78346"/>
        <dbReference type="ChEBI" id="CHEBI:456215"/>
        <dbReference type="EC" id="2.7.6.1"/>
    </reaction>
</comment>
<dbReference type="GO" id="GO:0005737">
    <property type="term" value="C:cytoplasm"/>
    <property type="evidence" value="ECO:0007669"/>
    <property type="project" value="UniProtKB-SubCell"/>
</dbReference>
<evidence type="ECO:0000256" key="9">
    <source>
        <dbReference type="ARBA" id="ARBA00049535"/>
    </source>
</evidence>
<dbReference type="PANTHER" id="PTHR10210:SF41">
    <property type="entry name" value="RIBOSE-PHOSPHATE PYROPHOSPHOKINASE 1, CHLOROPLASTIC"/>
    <property type="match status" value="1"/>
</dbReference>
<organism evidence="14 15">
    <name type="scientific">candidate division TA06 bacterium</name>
    <dbReference type="NCBI Taxonomy" id="2250710"/>
    <lineage>
        <taxon>Bacteria</taxon>
        <taxon>Bacteria division TA06</taxon>
    </lineage>
</organism>
<proteinExistence type="inferred from homology"/>
<accession>A0A660S5P6</accession>
<evidence type="ECO:0000256" key="11">
    <source>
        <dbReference type="ARBA" id="ARBA00061444"/>
    </source>
</evidence>
<dbReference type="Proteomes" id="UP000282321">
    <property type="component" value="Unassembled WGS sequence"/>
</dbReference>
<evidence type="ECO:0000256" key="12">
    <source>
        <dbReference type="HAMAP-Rule" id="MF_00583"/>
    </source>
</evidence>
<keyword evidence="4 12" id="KW-0545">Nucleotide biosynthesis</keyword>
<sequence length="312" mass="34546">MYKKLKIFAGNSNLPLAREIAEHMERPLGSAIVTRFSDGEIWVKLNENVRGADVFIIQPTFPPSDNLMELLILIDAVKRASAKRITAVIPYYGYARQDKKDEPRVPISAKLIANLLTTAGANRVLTVDLHSETIQGFFDIPVDHLYAEPVLVEYIKSKNMKNIIVVSPDAGSVKRARHFARRLGDVPIAIIDKRRPRPNQAEVMNIVGNVKGKNCIIIDDIVDTAGTLVGAAKALRKKDVKSITVCCTHSLLSGNAIERIASAEIDQFITTNTIPIVENKRLDKMVVLSLASLLSKAINIIHEEKSLSTLFY</sequence>
<evidence type="ECO:0000256" key="10">
    <source>
        <dbReference type="ARBA" id="ARBA00054914"/>
    </source>
</evidence>
<name>A0A660S5P6_UNCT6</name>
<feature type="binding site" evidence="12">
    <location>
        <position position="169"/>
    </location>
    <ligand>
        <name>Mg(2+)</name>
        <dbReference type="ChEBI" id="CHEBI:18420"/>
    </ligand>
</feature>
<evidence type="ECO:0000256" key="7">
    <source>
        <dbReference type="ARBA" id="ARBA00022840"/>
    </source>
</evidence>
<dbReference type="HAMAP" id="MF_00583_B">
    <property type="entry name" value="RibP_PPkinase_B"/>
    <property type="match status" value="1"/>
</dbReference>